<comment type="caution">
    <text evidence="1">The sequence shown here is derived from an EMBL/GenBank/DDBJ whole genome shotgun (WGS) entry which is preliminary data.</text>
</comment>
<reference evidence="1" key="1">
    <citation type="submission" date="2020-02" db="EMBL/GenBank/DDBJ databases">
        <title>Bacillus sedimentmangrovi sp. nov., isolated from sediment of the mangrove ecosystem.</title>
        <authorList>
            <person name="Liu G."/>
        </authorList>
    </citation>
    <scope>NUCLEOTIDE SEQUENCE [LARGE SCALE GENOMIC DNA]</scope>
    <source>
        <strain evidence="1">SgZ-7</strain>
    </source>
</reference>
<proteinExistence type="predicted"/>
<dbReference type="Proteomes" id="UP000481621">
    <property type="component" value="Unassembled WGS sequence"/>
</dbReference>
<protein>
    <recommendedName>
        <fullName evidence="3">LysM domain-containing protein</fullName>
    </recommendedName>
</protein>
<accession>A0A6B3TVK8</accession>
<keyword evidence="2" id="KW-1185">Reference proteome</keyword>
<dbReference type="EMBL" id="JAAIUV010000021">
    <property type="protein sequence ID" value="NEX79687.1"/>
    <property type="molecule type" value="Genomic_DNA"/>
</dbReference>
<organism evidence="1 2">
    <name type="scientific">Neobacillus thermocopriae</name>
    <dbReference type="NCBI Taxonomy" id="1215031"/>
    <lineage>
        <taxon>Bacteria</taxon>
        <taxon>Bacillati</taxon>
        <taxon>Bacillota</taxon>
        <taxon>Bacilli</taxon>
        <taxon>Bacillales</taxon>
        <taxon>Bacillaceae</taxon>
        <taxon>Neobacillus</taxon>
    </lineage>
</organism>
<sequence length="109" mass="12126">MKKIVGLILVILTIYVIFIDLTVGTIPSVSKTTVESTIEDTKEPKSDIPSFQAKVNPGETVITIVEHHLNQPLPIPISDLIQDFQQLNPGIKPEEIQIGSTYHFPDYSK</sequence>
<evidence type="ECO:0000313" key="1">
    <source>
        <dbReference type="EMBL" id="NEX79687.1"/>
    </source>
</evidence>
<dbReference type="RefSeq" id="WP_163252198.1">
    <property type="nucleotide sequence ID" value="NZ_JAAIUV010000021.1"/>
</dbReference>
<name>A0A6B3TVK8_9BACI</name>
<evidence type="ECO:0008006" key="3">
    <source>
        <dbReference type="Google" id="ProtNLM"/>
    </source>
</evidence>
<dbReference type="AlphaFoldDB" id="A0A6B3TVK8"/>
<gene>
    <name evidence="1" type="ORF">G4Z05_12555</name>
</gene>
<evidence type="ECO:0000313" key="2">
    <source>
        <dbReference type="Proteomes" id="UP000481621"/>
    </source>
</evidence>